<dbReference type="Gene3D" id="3.40.30.10">
    <property type="entry name" value="Glutaredoxin"/>
    <property type="match status" value="1"/>
</dbReference>
<evidence type="ECO:0000313" key="1">
    <source>
        <dbReference type="EMBL" id="CAA9288892.1"/>
    </source>
</evidence>
<gene>
    <name evidence="1" type="ORF">AVDCRST_MAG08-4464</name>
</gene>
<dbReference type="SUPFAM" id="SSF52833">
    <property type="entry name" value="Thioredoxin-like"/>
    <property type="match status" value="1"/>
</dbReference>
<proteinExistence type="predicted"/>
<name>A0A6J4JVQ5_9PROT</name>
<evidence type="ECO:0008006" key="2">
    <source>
        <dbReference type="Google" id="ProtNLM"/>
    </source>
</evidence>
<organism evidence="1">
    <name type="scientific">uncultured Acetobacteraceae bacterium</name>
    <dbReference type="NCBI Taxonomy" id="169975"/>
    <lineage>
        <taxon>Bacteria</taxon>
        <taxon>Pseudomonadati</taxon>
        <taxon>Pseudomonadota</taxon>
        <taxon>Alphaproteobacteria</taxon>
        <taxon>Acetobacterales</taxon>
        <taxon>Acetobacteraceae</taxon>
        <taxon>environmental samples</taxon>
    </lineage>
</organism>
<reference evidence="1" key="1">
    <citation type="submission" date="2020-02" db="EMBL/GenBank/DDBJ databases">
        <authorList>
            <person name="Meier V. D."/>
        </authorList>
    </citation>
    <scope>NUCLEOTIDE SEQUENCE</scope>
    <source>
        <strain evidence="1">AVDCRST_MAG08</strain>
    </source>
</reference>
<dbReference type="EMBL" id="CADCTG010000356">
    <property type="protein sequence ID" value="CAA9288892.1"/>
    <property type="molecule type" value="Genomic_DNA"/>
</dbReference>
<dbReference type="InterPro" id="IPR036249">
    <property type="entry name" value="Thioredoxin-like_sf"/>
</dbReference>
<sequence length="70" mass="7071">MEEFTSGAVCGADGCNATAGHSDASHEAGAAAPGVLDLIIVSDAICPWCYVAKRRLEKALAMLGRSCGCA</sequence>
<dbReference type="AlphaFoldDB" id="A0A6J4JVQ5"/>
<protein>
    <recommendedName>
        <fullName evidence="2">DSBA-like thioredoxin domain-containing protein</fullName>
    </recommendedName>
</protein>
<accession>A0A6J4JVQ5</accession>